<feature type="coiled-coil region" evidence="1">
    <location>
        <begin position="378"/>
        <end position="501"/>
    </location>
</feature>
<feature type="domain" description="PX" evidence="3">
    <location>
        <begin position="524"/>
        <end position="644"/>
    </location>
</feature>
<evidence type="ECO:0000256" key="2">
    <source>
        <dbReference type="SAM" id="MobiDB-lite"/>
    </source>
</evidence>
<proteinExistence type="predicted"/>
<name>A0AAW2HR83_9NEOP</name>
<evidence type="ECO:0000256" key="1">
    <source>
        <dbReference type="SAM" id="Coils"/>
    </source>
</evidence>
<protein>
    <recommendedName>
        <fullName evidence="6">Sorting nexin 29</fullName>
    </recommendedName>
</protein>
<dbReference type="SMART" id="SM00593">
    <property type="entry name" value="RUN"/>
    <property type="match status" value="1"/>
</dbReference>
<organism evidence="5">
    <name type="scientific">Menopon gallinae</name>
    <name type="common">poultry shaft louse</name>
    <dbReference type="NCBI Taxonomy" id="328185"/>
    <lineage>
        <taxon>Eukaryota</taxon>
        <taxon>Metazoa</taxon>
        <taxon>Ecdysozoa</taxon>
        <taxon>Arthropoda</taxon>
        <taxon>Hexapoda</taxon>
        <taxon>Insecta</taxon>
        <taxon>Pterygota</taxon>
        <taxon>Neoptera</taxon>
        <taxon>Paraneoptera</taxon>
        <taxon>Psocodea</taxon>
        <taxon>Troctomorpha</taxon>
        <taxon>Phthiraptera</taxon>
        <taxon>Amblycera</taxon>
        <taxon>Menoponidae</taxon>
        <taxon>Menopon</taxon>
    </lineage>
</organism>
<dbReference type="InterPro" id="IPR047329">
    <property type="entry name" value="RUN_SNX29"/>
</dbReference>
<evidence type="ECO:0000313" key="5">
    <source>
        <dbReference type="EMBL" id="KAL0272510.1"/>
    </source>
</evidence>
<dbReference type="InterPro" id="IPR037213">
    <property type="entry name" value="Run_dom_sf"/>
</dbReference>
<feature type="region of interest" description="Disordered" evidence="2">
    <location>
        <begin position="216"/>
        <end position="242"/>
    </location>
</feature>
<sequence>MMAAVVTSSREDARSKERERVLAELLDAVKQCQIRFGGKSVLATETDQHVSTLCRCLENVFNHGLRSRPLCKNSSTLEQVTDIVTNTFRYSQEPPCFWHYVRKYLTKHELDRYMSLKKINTDVGRGRAWLRSSLNERSLDKYLHSLLANCADASVYYHDWALLLDQDLNSTLPNIARGLSPILFAIRINDDSFNESSVTMETYQLTKSEPVLAVPIEDGQKHRRRRKAPAHIVSFDEKGESPPDSAAPFCVSSSAQSASFLCSPLSVDQKLFNYVEESKKMDQNSASPSSNDSSFHDFDSTARPETSTASAAPVETMQVLTPVSDNNVGELILISGEEMPQDIIEVGECDESLFETVPNIKLEGSVTEENVRMLLNMIEQLKEANLGLKTKMVSLKVQQKEENSKLQNQLQALTRENEVLKHQLRKYVDAVQMLNKDGAAHEALACLEASKEAIQEREEALQYQQKLVQVAEMHGELMEFNDKLHKLIQSKDEIIKRLERELTDLRGPLPSSSLWDEDVVVPEALINICIPSAFLTGGSTDVHHVYQVYVRIRDTEWNIYRRYTQFYSLHKELKKEYALVAALDFPPKKTIGNKDSKFVEDRRLRLQRYLRQLVDVLSKTRSDLTDPAGLVSVIPFFGQNCGKPEGKQKSSQRGQFGRRSKPVTAIDPVQYNGL</sequence>
<dbReference type="EMBL" id="JARGDH010000003">
    <property type="protein sequence ID" value="KAL0272510.1"/>
    <property type="molecule type" value="Genomic_DNA"/>
</dbReference>
<dbReference type="CDD" id="cd17689">
    <property type="entry name" value="RUN_SNX29"/>
    <property type="match status" value="1"/>
</dbReference>
<dbReference type="AlphaFoldDB" id="A0AAW2HR83"/>
<accession>A0AAW2HR83</accession>
<dbReference type="SUPFAM" id="SSF140741">
    <property type="entry name" value="RUN domain-like"/>
    <property type="match status" value="1"/>
</dbReference>
<dbReference type="Pfam" id="PF00787">
    <property type="entry name" value="PX"/>
    <property type="match status" value="1"/>
</dbReference>
<evidence type="ECO:0000259" key="3">
    <source>
        <dbReference type="PROSITE" id="PS50195"/>
    </source>
</evidence>
<dbReference type="Pfam" id="PF02759">
    <property type="entry name" value="RUN"/>
    <property type="match status" value="1"/>
</dbReference>
<comment type="caution">
    <text evidence="5">The sequence shown here is derived from an EMBL/GenBank/DDBJ whole genome shotgun (WGS) entry which is preliminary data.</text>
</comment>
<dbReference type="InterPro" id="IPR036871">
    <property type="entry name" value="PX_dom_sf"/>
</dbReference>
<evidence type="ECO:0000259" key="4">
    <source>
        <dbReference type="PROSITE" id="PS50826"/>
    </source>
</evidence>
<dbReference type="SMART" id="SM00312">
    <property type="entry name" value="PX"/>
    <property type="match status" value="1"/>
</dbReference>
<dbReference type="PROSITE" id="PS50826">
    <property type="entry name" value="RUN"/>
    <property type="match status" value="1"/>
</dbReference>
<reference evidence="5" key="1">
    <citation type="journal article" date="2024" name="Gigascience">
        <title>Chromosome-level genome of the poultry shaft louse Menopon gallinae provides insight into the host-switching and adaptive evolution of parasitic lice.</title>
        <authorList>
            <person name="Xu Y."/>
            <person name="Ma L."/>
            <person name="Liu S."/>
            <person name="Liang Y."/>
            <person name="Liu Q."/>
            <person name="He Z."/>
            <person name="Tian L."/>
            <person name="Duan Y."/>
            <person name="Cai W."/>
            <person name="Li H."/>
            <person name="Song F."/>
        </authorList>
    </citation>
    <scope>NUCLEOTIDE SEQUENCE</scope>
    <source>
        <strain evidence="5">Cailab_2023a</strain>
    </source>
</reference>
<keyword evidence="1" id="KW-0175">Coiled coil</keyword>
<dbReference type="PANTHER" id="PTHR47194">
    <property type="entry name" value="SORTING NEXIN-29-RELATED"/>
    <property type="match status" value="1"/>
</dbReference>
<dbReference type="SUPFAM" id="SSF64268">
    <property type="entry name" value="PX domain"/>
    <property type="match status" value="1"/>
</dbReference>
<dbReference type="InterPro" id="IPR001683">
    <property type="entry name" value="PX_dom"/>
</dbReference>
<dbReference type="Gene3D" id="3.30.1520.10">
    <property type="entry name" value="Phox-like domain"/>
    <property type="match status" value="1"/>
</dbReference>
<dbReference type="PROSITE" id="PS50195">
    <property type="entry name" value="PX"/>
    <property type="match status" value="1"/>
</dbReference>
<dbReference type="Gene3D" id="1.20.58.900">
    <property type="match status" value="1"/>
</dbReference>
<dbReference type="EMBL" id="JARGDH010000003">
    <property type="protein sequence ID" value="KAL0272511.1"/>
    <property type="molecule type" value="Genomic_DNA"/>
</dbReference>
<dbReference type="PANTHER" id="PTHR47194:SF3">
    <property type="entry name" value="SORTING NEXIN 29"/>
    <property type="match status" value="1"/>
</dbReference>
<dbReference type="GO" id="GO:0035091">
    <property type="term" value="F:phosphatidylinositol binding"/>
    <property type="evidence" value="ECO:0007669"/>
    <property type="project" value="InterPro"/>
</dbReference>
<feature type="compositionally biased region" description="Low complexity" evidence="2">
    <location>
        <begin position="283"/>
        <end position="293"/>
    </location>
</feature>
<gene>
    <name evidence="5" type="ORF">PYX00_005448</name>
</gene>
<evidence type="ECO:0008006" key="6">
    <source>
        <dbReference type="Google" id="ProtNLM"/>
    </source>
</evidence>
<feature type="region of interest" description="Disordered" evidence="2">
    <location>
        <begin position="281"/>
        <end position="312"/>
    </location>
</feature>
<dbReference type="InterPro" id="IPR004012">
    <property type="entry name" value="Run_dom"/>
</dbReference>
<feature type="domain" description="RUN" evidence="4">
    <location>
        <begin position="44"/>
        <end position="191"/>
    </location>
</feature>
<feature type="region of interest" description="Disordered" evidence="2">
    <location>
        <begin position="642"/>
        <end position="662"/>
    </location>
</feature>